<evidence type="ECO:0000256" key="2">
    <source>
        <dbReference type="PROSITE-ProRule" id="PRU00176"/>
    </source>
</evidence>
<dbReference type="RefSeq" id="XP_020433136.1">
    <property type="nucleotide sequence ID" value="XM_020576724.1"/>
</dbReference>
<feature type="domain" description="RRM" evidence="4">
    <location>
        <begin position="271"/>
        <end position="343"/>
    </location>
</feature>
<evidence type="ECO:0000313" key="6">
    <source>
        <dbReference type="Proteomes" id="UP000001396"/>
    </source>
</evidence>
<evidence type="ECO:0000256" key="3">
    <source>
        <dbReference type="SAM" id="MobiDB-lite"/>
    </source>
</evidence>
<dbReference type="InterPro" id="IPR000504">
    <property type="entry name" value="RRM_dom"/>
</dbReference>
<keyword evidence="1 2" id="KW-0694">RNA-binding</keyword>
<comment type="caution">
    <text evidence="5">The sequence shown here is derived from an EMBL/GenBank/DDBJ whole genome shotgun (WGS) entry which is preliminary data.</text>
</comment>
<dbReference type="SUPFAM" id="SSF54928">
    <property type="entry name" value="RNA-binding domain, RBD"/>
    <property type="match status" value="1"/>
</dbReference>
<dbReference type="GeneID" id="31361337"/>
<feature type="compositionally biased region" description="Basic and acidic residues" evidence="3">
    <location>
        <begin position="139"/>
        <end position="152"/>
    </location>
</feature>
<dbReference type="InterPro" id="IPR012677">
    <property type="entry name" value="Nucleotide-bd_a/b_plait_sf"/>
</dbReference>
<accession>D3BBI5</accession>
<dbReference type="SMART" id="SM00360">
    <property type="entry name" value="RRM"/>
    <property type="match status" value="1"/>
</dbReference>
<dbReference type="InterPro" id="IPR051229">
    <property type="entry name" value="ALYREF_mRNA_export"/>
</dbReference>
<dbReference type="Gene3D" id="3.30.70.330">
    <property type="match status" value="1"/>
</dbReference>
<evidence type="ECO:0000259" key="4">
    <source>
        <dbReference type="PROSITE" id="PS50102"/>
    </source>
</evidence>
<dbReference type="GO" id="GO:0006406">
    <property type="term" value="P:mRNA export from nucleus"/>
    <property type="evidence" value="ECO:0007669"/>
    <property type="project" value="TreeGrafter"/>
</dbReference>
<evidence type="ECO:0000313" key="5">
    <source>
        <dbReference type="EMBL" id="EFA81018.1"/>
    </source>
</evidence>
<dbReference type="PANTHER" id="PTHR19965:SF35">
    <property type="entry name" value="RNA ANNEALING PROTEIN YRA1"/>
    <property type="match status" value="1"/>
</dbReference>
<dbReference type="AlphaFoldDB" id="D3BBI5"/>
<dbReference type="InParanoid" id="D3BBI5"/>
<dbReference type="Proteomes" id="UP000001396">
    <property type="component" value="Unassembled WGS sequence"/>
</dbReference>
<evidence type="ECO:0000256" key="1">
    <source>
        <dbReference type="ARBA" id="ARBA00022884"/>
    </source>
</evidence>
<name>D3BBI5_HETP5</name>
<feature type="region of interest" description="Disordered" evidence="3">
    <location>
        <begin position="16"/>
        <end position="63"/>
    </location>
</feature>
<protein>
    <submittedName>
        <fullName evidence="5">RNA-binding region RNP-1 domain-containing protein</fullName>
    </submittedName>
</protein>
<dbReference type="OMA" id="PNHEENR"/>
<dbReference type="PANTHER" id="PTHR19965">
    <property type="entry name" value="RNA AND EXPORT FACTOR BINDING PROTEIN"/>
    <property type="match status" value="1"/>
</dbReference>
<feature type="compositionally biased region" description="Gly residues" evidence="3">
    <location>
        <begin position="154"/>
        <end position="167"/>
    </location>
</feature>
<dbReference type="PROSITE" id="PS50102">
    <property type="entry name" value="RRM"/>
    <property type="match status" value="1"/>
</dbReference>
<organism evidence="5 6">
    <name type="scientific">Heterostelium pallidum (strain ATCC 26659 / Pp 5 / PN500)</name>
    <name type="common">Cellular slime mold</name>
    <name type="synonym">Polysphondylium pallidum</name>
    <dbReference type="NCBI Taxonomy" id="670386"/>
    <lineage>
        <taxon>Eukaryota</taxon>
        <taxon>Amoebozoa</taxon>
        <taxon>Evosea</taxon>
        <taxon>Eumycetozoa</taxon>
        <taxon>Dictyostelia</taxon>
        <taxon>Acytosteliales</taxon>
        <taxon>Acytosteliaceae</taxon>
        <taxon>Heterostelium</taxon>
    </lineage>
</organism>
<sequence>MTDNIKLSLSDVIKKRKDRTKSKKLTLSSKPIAKPVKPVRSSKRPVTTTTTTTSAPKLKTGKADDLPNLRITIENKDAKKTAAAAKPKLTELRITTENNLFKGGETDTLVKSRKSPKRSPLVQAPLRRSSPILGGGARPHREDRGGDLERGGRRSGGGGGGRGGVVGGLVISRPIRGARGGVIRRKDDIRDRFEDDIYDDDNNNNNNNNHHHTSGGATHHYHIYNDGGPHRFESSAPFSLKSRNPNHEENRLRTSIFDNRNPAPRQYFSGYRLKIHNFGYDVTEENLKAGDVKEVRIQYDRSSRSMGTAYVIYYQESDAIDAIKHFNGAMIDKNRIKVERDFA</sequence>
<dbReference type="STRING" id="670386.D3BBI5"/>
<keyword evidence="6" id="KW-1185">Reference proteome</keyword>
<dbReference type="GO" id="GO:0005634">
    <property type="term" value="C:nucleus"/>
    <property type="evidence" value="ECO:0007669"/>
    <property type="project" value="TreeGrafter"/>
</dbReference>
<reference evidence="5 6" key="1">
    <citation type="journal article" date="2011" name="Genome Res.">
        <title>Phylogeny-wide analysis of social amoeba genomes highlights ancient origins for complex intercellular communication.</title>
        <authorList>
            <person name="Heidel A.J."/>
            <person name="Lawal H.M."/>
            <person name="Felder M."/>
            <person name="Schilde C."/>
            <person name="Helps N.R."/>
            <person name="Tunggal B."/>
            <person name="Rivero F."/>
            <person name="John U."/>
            <person name="Schleicher M."/>
            <person name="Eichinger L."/>
            <person name="Platzer M."/>
            <person name="Noegel A.A."/>
            <person name="Schaap P."/>
            <person name="Gloeckner G."/>
        </authorList>
    </citation>
    <scope>NUCLEOTIDE SEQUENCE [LARGE SCALE GENOMIC DNA]</scope>
    <source>
        <strain evidence="6">ATCC 26659 / Pp 5 / PN500</strain>
    </source>
</reference>
<dbReference type="EMBL" id="ADBJ01000026">
    <property type="protein sequence ID" value="EFA81018.1"/>
    <property type="molecule type" value="Genomic_DNA"/>
</dbReference>
<feature type="region of interest" description="Disordered" evidence="3">
    <location>
        <begin position="198"/>
        <end position="250"/>
    </location>
</feature>
<dbReference type="GO" id="GO:0003729">
    <property type="term" value="F:mRNA binding"/>
    <property type="evidence" value="ECO:0007669"/>
    <property type="project" value="TreeGrafter"/>
</dbReference>
<dbReference type="InterPro" id="IPR035979">
    <property type="entry name" value="RBD_domain_sf"/>
</dbReference>
<feature type="region of interest" description="Disordered" evidence="3">
    <location>
        <begin position="105"/>
        <end position="168"/>
    </location>
</feature>
<dbReference type="Pfam" id="PF00076">
    <property type="entry name" value="RRM_1"/>
    <property type="match status" value="1"/>
</dbReference>
<gene>
    <name evidence="5" type="ORF">PPL_05853</name>
</gene>
<proteinExistence type="predicted"/>